<evidence type="ECO:0000313" key="2">
    <source>
        <dbReference type="Proteomes" id="UP001177670"/>
    </source>
</evidence>
<gene>
    <name evidence="1" type="ORF">K0M31_014390</name>
</gene>
<comment type="caution">
    <text evidence="1">The sequence shown here is derived from an EMBL/GenBank/DDBJ whole genome shotgun (WGS) entry which is preliminary data.</text>
</comment>
<proteinExistence type="predicted"/>
<reference evidence="1" key="1">
    <citation type="submission" date="2021-10" db="EMBL/GenBank/DDBJ databases">
        <title>Melipona bicolor Genome sequencing and assembly.</title>
        <authorList>
            <person name="Araujo N.S."/>
            <person name="Arias M.C."/>
        </authorList>
    </citation>
    <scope>NUCLEOTIDE SEQUENCE</scope>
    <source>
        <strain evidence="1">USP_2M_L1-L4_2017</strain>
        <tissue evidence="1">Whole body</tissue>
    </source>
</reference>
<organism evidence="1 2">
    <name type="scientific">Melipona bicolor</name>
    <dbReference type="NCBI Taxonomy" id="60889"/>
    <lineage>
        <taxon>Eukaryota</taxon>
        <taxon>Metazoa</taxon>
        <taxon>Ecdysozoa</taxon>
        <taxon>Arthropoda</taxon>
        <taxon>Hexapoda</taxon>
        <taxon>Insecta</taxon>
        <taxon>Pterygota</taxon>
        <taxon>Neoptera</taxon>
        <taxon>Endopterygota</taxon>
        <taxon>Hymenoptera</taxon>
        <taxon>Apocrita</taxon>
        <taxon>Aculeata</taxon>
        <taxon>Apoidea</taxon>
        <taxon>Anthophila</taxon>
        <taxon>Apidae</taxon>
        <taxon>Melipona</taxon>
    </lineage>
</organism>
<dbReference type="AlphaFoldDB" id="A0AA40G8G2"/>
<dbReference type="Proteomes" id="UP001177670">
    <property type="component" value="Unassembled WGS sequence"/>
</dbReference>
<keyword evidence="2" id="KW-1185">Reference proteome</keyword>
<dbReference type="EMBL" id="JAHYIQ010000004">
    <property type="protein sequence ID" value="KAK1133027.1"/>
    <property type="molecule type" value="Genomic_DNA"/>
</dbReference>
<name>A0AA40G8G2_9HYME</name>
<evidence type="ECO:0000313" key="1">
    <source>
        <dbReference type="EMBL" id="KAK1133027.1"/>
    </source>
</evidence>
<protein>
    <submittedName>
        <fullName evidence="1">Uncharacterized protein</fullName>
    </submittedName>
</protein>
<sequence length="115" mass="13256">MFSRSDSARRGVDFFSWDDTETRIEARTLQTHARSSSSLFIAIKRESSLCLSTNCFPTLSLSLSPSSTQQSRSTPRNVEKSLQAPLLYSELCFLYNLFHTYDKYQTTRRQLKVTN</sequence>
<accession>A0AA40G8G2</accession>